<dbReference type="InterPro" id="IPR011650">
    <property type="entry name" value="Peptidase_M20_dimer"/>
</dbReference>
<dbReference type="SUPFAM" id="SSF55031">
    <property type="entry name" value="Bacterial exopeptidase dimerisation domain"/>
    <property type="match status" value="1"/>
</dbReference>
<dbReference type="NCBIfam" id="TIGR01891">
    <property type="entry name" value="amidohydrolases"/>
    <property type="match status" value="1"/>
</dbReference>
<dbReference type="InterPro" id="IPR052030">
    <property type="entry name" value="Peptidase_M20/M20A_hydrolases"/>
</dbReference>
<dbReference type="OMA" id="MDCLPGI"/>
<dbReference type="EnsemblMetazoa" id="XM_038200765.1">
    <property type="protein sequence ID" value="XP_038056693.1"/>
    <property type="gene ID" value="LOC119728502"/>
</dbReference>
<sequence length="412" mass="44833">MTSKSCVSDELQHLMKQAELEIDQSVGSLNELSRDIWNHPETNFKEHHAHKVLTEFLEKEGFQVERHFVLETAFRATFGCDDAGPNICVMCEYDALPGIGHACGHNLIAEAGVAAGMGVKAALQAGGNKYGKVTVMGTPAEEGGGGKKFLIDAGAFDDVTVAMMVHPSKYNILRPIYLSLAIFVINFHGFATHAATDPWVGVNALDAAVACYNAISALRQQMKPTWRVHAIITNGGSAINVIPEEAEITCCIRALDEADLNVLKKKLLACANGAATASGCKVDWKQSSSFASLITNNRLLSLYEKQAKRLGWDNNPELSDSIRMTGSSDVGNVSYVVPTIHPEYQICDEASYHTHDFTAKTVSQRAEASTLVQAKILSLIAVELLHPSGQETLDNIRKEFKEEVKTLSPPEY</sequence>
<accession>A0A913ZYH6</accession>
<keyword evidence="4" id="KW-1185">Reference proteome</keyword>
<dbReference type="Pfam" id="PF01546">
    <property type="entry name" value="Peptidase_M20"/>
    <property type="match status" value="1"/>
</dbReference>
<dbReference type="CDD" id="cd05672">
    <property type="entry name" value="M20_ACY1L2-like"/>
    <property type="match status" value="1"/>
</dbReference>
<proteinExistence type="inferred from homology"/>
<protein>
    <recommendedName>
        <fullName evidence="1">Peptidase M20 domain-containing protein 2</fullName>
    </recommendedName>
</protein>
<evidence type="ECO:0000313" key="3">
    <source>
        <dbReference type="EnsemblMetazoa" id="XP_038056693.1"/>
    </source>
</evidence>
<evidence type="ECO:0000313" key="4">
    <source>
        <dbReference type="Proteomes" id="UP000887568"/>
    </source>
</evidence>
<evidence type="ECO:0000256" key="1">
    <source>
        <dbReference type="PIRNR" id="PIRNR037226"/>
    </source>
</evidence>
<dbReference type="InterPro" id="IPR017439">
    <property type="entry name" value="Amidohydrolase"/>
</dbReference>
<feature type="domain" description="Peptidase M20 dimerisation" evidence="2">
    <location>
        <begin position="183"/>
        <end position="272"/>
    </location>
</feature>
<dbReference type="PIRSF" id="PIRSF037226">
    <property type="entry name" value="Amidohydrolase_ACY1L2_prd"/>
    <property type="match status" value="1"/>
</dbReference>
<dbReference type="PANTHER" id="PTHR30575">
    <property type="entry name" value="PEPTIDASE M20"/>
    <property type="match status" value="1"/>
</dbReference>
<dbReference type="Gene3D" id="3.30.70.360">
    <property type="match status" value="1"/>
</dbReference>
<dbReference type="OrthoDB" id="6119954at2759"/>
<name>A0A913ZYH6_PATMI</name>
<dbReference type="InterPro" id="IPR017144">
    <property type="entry name" value="Xaa-Arg_dipeptidase"/>
</dbReference>
<reference evidence="3" key="1">
    <citation type="submission" date="2022-11" db="UniProtKB">
        <authorList>
            <consortium name="EnsemblMetazoa"/>
        </authorList>
    </citation>
    <scope>IDENTIFICATION</scope>
</reference>
<comment type="similarity">
    <text evidence="1">Belongs to the peptidase M20A family.</text>
</comment>
<dbReference type="InterPro" id="IPR036264">
    <property type="entry name" value="Bact_exopeptidase_dim_dom"/>
</dbReference>
<dbReference type="AlphaFoldDB" id="A0A913ZYH6"/>
<dbReference type="Gene3D" id="3.40.630.10">
    <property type="entry name" value="Zn peptidases"/>
    <property type="match status" value="1"/>
</dbReference>
<dbReference type="GeneID" id="119728502"/>
<dbReference type="InterPro" id="IPR002933">
    <property type="entry name" value="Peptidase_M20"/>
</dbReference>
<dbReference type="RefSeq" id="XP_038056693.1">
    <property type="nucleotide sequence ID" value="XM_038200765.1"/>
</dbReference>
<dbReference type="GO" id="GO:0016805">
    <property type="term" value="F:dipeptidase activity"/>
    <property type="evidence" value="ECO:0007669"/>
    <property type="project" value="InterPro"/>
</dbReference>
<dbReference type="SUPFAM" id="SSF53187">
    <property type="entry name" value="Zn-dependent exopeptidases"/>
    <property type="match status" value="1"/>
</dbReference>
<dbReference type="PANTHER" id="PTHR30575:SF0">
    <property type="entry name" value="XAA-ARG DIPEPTIDASE"/>
    <property type="match status" value="1"/>
</dbReference>
<dbReference type="Pfam" id="PF07687">
    <property type="entry name" value="M20_dimer"/>
    <property type="match status" value="1"/>
</dbReference>
<organism evidence="3 4">
    <name type="scientific">Patiria miniata</name>
    <name type="common">Bat star</name>
    <name type="synonym">Asterina miniata</name>
    <dbReference type="NCBI Taxonomy" id="46514"/>
    <lineage>
        <taxon>Eukaryota</taxon>
        <taxon>Metazoa</taxon>
        <taxon>Echinodermata</taxon>
        <taxon>Eleutherozoa</taxon>
        <taxon>Asterozoa</taxon>
        <taxon>Asteroidea</taxon>
        <taxon>Valvatacea</taxon>
        <taxon>Valvatida</taxon>
        <taxon>Asterinidae</taxon>
        <taxon>Patiria</taxon>
    </lineage>
</organism>
<evidence type="ECO:0000259" key="2">
    <source>
        <dbReference type="Pfam" id="PF07687"/>
    </source>
</evidence>
<dbReference type="FunFam" id="3.30.70.360:FF:000004">
    <property type="entry name" value="Peptidase M20 domain-containing protein 2"/>
    <property type="match status" value="1"/>
</dbReference>
<dbReference type="Proteomes" id="UP000887568">
    <property type="component" value="Unplaced"/>
</dbReference>